<dbReference type="EMBL" id="BMCJ01000005">
    <property type="protein sequence ID" value="GGC95226.1"/>
    <property type="molecule type" value="Genomic_DNA"/>
</dbReference>
<name>A0ABQ1PDW0_9BACI</name>
<organism evidence="1 2">
    <name type="scientific">Thalassobacillus devorans</name>
    <dbReference type="NCBI Taxonomy" id="279813"/>
    <lineage>
        <taxon>Bacteria</taxon>
        <taxon>Bacillati</taxon>
        <taxon>Bacillota</taxon>
        <taxon>Bacilli</taxon>
        <taxon>Bacillales</taxon>
        <taxon>Bacillaceae</taxon>
        <taxon>Thalassobacillus</taxon>
    </lineage>
</organism>
<gene>
    <name evidence="1" type="ORF">GCM10007216_27470</name>
</gene>
<proteinExistence type="predicted"/>
<keyword evidence="2" id="KW-1185">Reference proteome</keyword>
<evidence type="ECO:0000313" key="1">
    <source>
        <dbReference type="EMBL" id="GGC95226.1"/>
    </source>
</evidence>
<protein>
    <submittedName>
        <fullName evidence="1">Uncharacterized protein</fullName>
    </submittedName>
</protein>
<accession>A0ABQ1PDW0</accession>
<sequence>MDNLLSVVLGFVLLAGLLPFVKVVKLALGSYDSSWFNDGGRIGEKLIARTEVVAGFAHENSFVEIRGPTKLAGKRALGKFKFRSRKTFPTIHFD</sequence>
<dbReference type="Proteomes" id="UP000619534">
    <property type="component" value="Unassembled WGS sequence"/>
</dbReference>
<comment type="caution">
    <text evidence="1">The sequence shown here is derived from an EMBL/GenBank/DDBJ whole genome shotgun (WGS) entry which is preliminary data.</text>
</comment>
<reference evidence="2" key="1">
    <citation type="journal article" date="2019" name="Int. J. Syst. Evol. Microbiol.">
        <title>The Global Catalogue of Microorganisms (GCM) 10K type strain sequencing project: providing services to taxonomists for standard genome sequencing and annotation.</title>
        <authorList>
            <consortium name="The Broad Institute Genomics Platform"/>
            <consortium name="The Broad Institute Genome Sequencing Center for Infectious Disease"/>
            <person name="Wu L."/>
            <person name="Ma J."/>
        </authorList>
    </citation>
    <scope>NUCLEOTIDE SEQUENCE [LARGE SCALE GENOMIC DNA]</scope>
    <source>
        <strain evidence="2">CCM 7282</strain>
    </source>
</reference>
<evidence type="ECO:0000313" key="2">
    <source>
        <dbReference type="Proteomes" id="UP000619534"/>
    </source>
</evidence>
<dbReference type="RefSeq" id="WP_062443465.1">
    <property type="nucleotide sequence ID" value="NZ_BMCJ01000005.1"/>
</dbReference>